<evidence type="ECO:0000313" key="3">
    <source>
        <dbReference type="Proteomes" id="UP001144323"/>
    </source>
</evidence>
<name>A0A9W6H083_9HYPH</name>
<comment type="caution">
    <text evidence="2">The sequence shown here is derived from an EMBL/GenBank/DDBJ whole genome shotgun (WGS) entry which is preliminary data.</text>
</comment>
<sequence length="80" mass="8622">MAEGRVSEADESEIGGVRSGGSDRRRLGRYETGRAARGTFVAAGAERSFRLDGARRSTRRRRQAALVTRDSAAGTPRAEV</sequence>
<evidence type="ECO:0000256" key="1">
    <source>
        <dbReference type="SAM" id="MobiDB-lite"/>
    </source>
</evidence>
<keyword evidence="3" id="KW-1185">Reference proteome</keyword>
<dbReference type="EMBL" id="BSEC01000009">
    <property type="protein sequence ID" value="GLI96166.1"/>
    <property type="molecule type" value="Genomic_DNA"/>
</dbReference>
<accession>A0A9W6H083</accession>
<evidence type="ECO:0000313" key="2">
    <source>
        <dbReference type="EMBL" id="GLI96166.1"/>
    </source>
</evidence>
<feature type="region of interest" description="Disordered" evidence="1">
    <location>
        <begin position="53"/>
        <end position="80"/>
    </location>
</feature>
<feature type="region of interest" description="Disordered" evidence="1">
    <location>
        <begin position="1"/>
        <end position="30"/>
    </location>
</feature>
<proteinExistence type="predicted"/>
<feature type="compositionally biased region" description="Basic and acidic residues" evidence="1">
    <location>
        <begin position="21"/>
        <end position="30"/>
    </location>
</feature>
<protein>
    <submittedName>
        <fullName evidence="2">Uncharacterized protein</fullName>
    </submittedName>
</protein>
<reference evidence="2" key="1">
    <citation type="journal article" date="2023" name="Int. J. Syst. Evol. Microbiol.">
        <title>Methylocystis iwaonis sp. nov., a type II methane-oxidizing bacterium from surface soil of a rice paddy field in Japan, and emended description of the genus Methylocystis (ex Whittenbury et al. 1970) Bowman et al. 1993.</title>
        <authorList>
            <person name="Kaise H."/>
            <person name="Sawadogo J.B."/>
            <person name="Alam M.S."/>
            <person name="Ueno C."/>
            <person name="Dianou D."/>
            <person name="Shinjo R."/>
            <person name="Asakawa S."/>
        </authorList>
    </citation>
    <scope>NUCLEOTIDE SEQUENCE</scope>
    <source>
        <strain evidence="2">LMG27198</strain>
    </source>
</reference>
<organism evidence="2 3">
    <name type="scientific">Methylocystis echinoides</name>
    <dbReference type="NCBI Taxonomy" id="29468"/>
    <lineage>
        <taxon>Bacteria</taxon>
        <taxon>Pseudomonadati</taxon>
        <taxon>Pseudomonadota</taxon>
        <taxon>Alphaproteobacteria</taxon>
        <taxon>Hyphomicrobiales</taxon>
        <taxon>Methylocystaceae</taxon>
        <taxon>Methylocystis</taxon>
    </lineage>
</organism>
<dbReference type="Proteomes" id="UP001144323">
    <property type="component" value="Unassembled WGS sequence"/>
</dbReference>
<dbReference type="AlphaFoldDB" id="A0A9W6H083"/>
<gene>
    <name evidence="2" type="ORF">LMG27198_51590</name>
</gene>